<evidence type="ECO:0008006" key="4">
    <source>
        <dbReference type="Google" id="ProtNLM"/>
    </source>
</evidence>
<accession>A0A3L8R9D2</accession>
<gene>
    <name evidence="2" type="ORF">D3C57_139990</name>
</gene>
<organism evidence="2 3">
    <name type="scientific">Streptomyces rapamycinicus (strain ATCC 29253 / DSM 41530 / NRRL 5491 / AYB-994)</name>
    <name type="common">Streptomyces hygroscopicus (strain ATCC 29253)</name>
    <dbReference type="NCBI Taxonomy" id="1343740"/>
    <lineage>
        <taxon>Bacteria</taxon>
        <taxon>Bacillati</taxon>
        <taxon>Actinomycetota</taxon>
        <taxon>Actinomycetes</taxon>
        <taxon>Kitasatosporales</taxon>
        <taxon>Streptomycetaceae</taxon>
        <taxon>Streptomyces</taxon>
        <taxon>Streptomyces violaceusniger group</taxon>
    </lineage>
</organism>
<evidence type="ECO:0000256" key="1">
    <source>
        <dbReference type="SAM" id="MobiDB-lite"/>
    </source>
</evidence>
<sequence length="52" mass="5085">MGAIGRRHFLYGAAAVAAGVMGTGCTPEGLTKSSDPGGVPVIAIGPSADRSR</sequence>
<name>A0A3L8R9D2_STRRN</name>
<proteinExistence type="predicted"/>
<evidence type="ECO:0000313" key="2">
    <source>
        <dbReference type="EMBL" id="RLV75542.1"/>
    </source>
</evidence>
<dbReference type="InterPro" id="IPR019546">
    <property type="entry name" value="TAT_signal_bac_arc"/>
</dbReference>
<dbReference type="NCBIfam" id="TIGR01409">
    <property type="entry name" value="TAT_signal_seq"/>
    <property type="match status" value="1"/>
</dbReference>
<dbReference type="PROSITE" id="PS51318">
    <property type="entry name" value="TAT"/>
    <property type="match status" value="1"/>
</dbReference>
<reference evidence="2 3" key="1">
    <citation type="journal article" date="2018" name="J. Biol. Chem.">
        <title>Discovery of the actinoplanic acid pathway in Streptomyces rapamycinicus reveals a genetically conserved synergism with rapamycin.</title>
        <authorList>
            <person name="Mrak P."/>
            <person name="Krastel P."/>
            <person name="Pivk Lukancic P."/>
            <person name="Tao J."/>
            <person name="Pistorius D."/>
            <person name="Moore C.M."/>
        </authorList>
    </citation>
    <scope>NUCLEOTIDE SEQUENCE [LARGE SCALE GENOMIC DNA]</scope>
    <source>
        <strain evidence="2 3">NRRL 5491</strain>
    </source>
</reference>
<protein>
    <recommendedName>
        <fullName evidence="4">Twin-arginine translocation signal domain-containing protein</fullName>
    </recommendedName>
</protein>
<dbReference type="PROSITE" id="PS51257">
    <property type="entry name" value="PROKAR_LIPOPROTEIN"/>
    <property type="match status" value="1"/>
</dbReference>
<evidence type="ECO:0000313" key="3">
    <source>
        <dbReference type="Proteomes" id="UP000281594"/>
    </source>
</evidence>
<dbReference type="InterPro" id="IPR006311">
    <property type="entry name" value="TAT_signal"/>
</dbReference>
<dbReference type="RefSeq" id="WP_121825849.1">
    <property type="nucleotide sequence ID" value="NC_022785.1"/>
</dbReference>
<dbReference type="AlphaFoldDB" id="A0A3L8R9D2"/>
<feature type="region of interest" description="Disordered" evidence="1">
    <location>
        <begin position="29"/>
        <end position="52"/>
    </location>
</feature>
<dbReference type="Proteomes" id="UP000281594">
    <property type="component" value="Unassembled WGS sequence"/>
</dbReference>
<comment type="caution">
    <text evidence="2">The sequence shown here is derived from an EMBL/GenBank/DDBJ whole genome shotgun (WGS) entry which is preliminary data.</text>
</comment>
<dbReference type="EMBL" id="QYCY01000002">
    <property type="protein sequence ID" value="RLV75542.1"/>
    <property type="molecule type" value="Genomic_DNA"/>
</dbReference>